<dbReference type="EMBL" id="JBANMG010000009">
    <property type="protein sequence ID" value="KAK6948994.1"/>
    <property type="molecule type" value="Genomic_DNA"/>
</dbReference>
<gene>
    <name evidence="2" type="ORF">Daesc_009066</name>
</gene>
<reference evidence="2 3" key="1">
    <citation type="journal article" date="2024" name="Front Chem Biol">
        <title>Unveiling the potential of Daldinia eschscholtzii MFLUCC 19-0629 through bioactivity and bioinformatics studies for enhanced sustainable agriculture production.</title>
        <authorList>
            <person name="Brooks S."/>
            <person name="Weaver J.A."/>
            <person name="Klomchit A."/>
            <person name="Alharthi S.A."/>
            <person name="Onlamun T."/>
            <person name="Nurani R."/>
            <person name="Vong T.K."/>
            <person name="Alberti F."/>
            <person name="Greco C."/>
        </authorList>
    </citation>
    <scope>NUCLEOTIDE SEQUENCE [LARGE SCALE GENOMIC DNA]</scope>
    <source>
        <strain evidence="2">MFLUCC 19-0629</strain>
    </source>
</reference>
<name>A0AAX6M965_9PEZI</name>
<evidence type="ECO:0000313" key="2">
    <source>
        <dbReference type="EMBL" id="KAK6948994.1"/>
    </source>
</evidence>
<evidence type="ECO:0000313" key="3">
    <source>
        <dbReference type="Proteomes" id="UP001369815"/>
    </source>
</evidence>
<accession>A0AAX6M965</accession>
<keyword evidence="1" id="KW-0732">Signal</keyword>
<sequence length="222" mass="23527">MKVLVSLLFGAFGAASAAVAGTKTGTSSAKDEVGGLNTSFSLPDGYIAVPFSMDVALEPGAEPMTFNGTVTEIFAQIQSIKPDFAWASSGSASPSAGETSKFKRSKSKILCNVPSFSVGLRWIILKGYDYLKTIHQDCKVDAGPKKCAMLYCEIGTSIWMCNDNKTPISRDCGFIADYALDIIADEDCQSRGTMGPKAWTNGQEFDTDNFNVIAGGGGCDGY</sequence>
<protein>
    <submittedName>
        <fullName evidence="2">Uncharacterized protein</fullName>
    </submittedName>
</protein>
<dbReference type="Proteomes" id="UP001369815">
    <property type="component" value="Unassembled WGS sequence"/>
</dbReference>
<proteinExistence type="predicted"/>
<keyword evidence="3" id="KW-1185">Reference proteome</keyword>
<dbReference type="PANTHER" id="PTHR35605">
    <property type="entry name" value="ECP2 EFFECTOR PROTEIN DOMAIN-CONTAINING PROTEIN-RELATED"/>
    <property type="match status" value="1"/>
</dbReference>
<dbReference type="PANTHER" id="PTHR35605:SF1">
    <property type="entry name" value="ECP2 EFFECTOR PROTEIN DOMAIN-CONTAINING PROTEIN-RELATED"/>
    <property type="match status" value="1"/>
</dbReference>
<dbReference type="AlphaFoldDB" id="A0AAX6M965"/>
<comment type="caution">
    <text evidence="2">The sequence shown here is derived from an EMBL/GenBank/DDBJ whole genome shotgun (WGS) entry which is preliminary data.</text>
</comment>
<organism evidence="2 3">
    <name type="scientific">Daldinia eschscholtzii</name>
    <dbReference type="NCBI Taxonomy" id="292717"/>
    <lineage>
        <taxon>Eukaryota</taxon>
        <taxon>Fungi</taxon>
        <taxon>Dikarya</taxon>
        <taxon>Ascomycota</taxon>
        <taxon>Pezizomycotina</taxon>
        <taxon>Sordariomycetes</taxon>
        <taxon>Xylariomycetidae</taxon>
        <taxon>Xylariales</taxon>
        <taxon>Hypoxylaceae</taxon>
        <taxon>Daldinia</taxon>
    </lineage>
</organism>
<evidence type="ECO:0000256" key="1">
    <source>
        <dbReference type="SAM" id="SignalP"/>
    </source>
</evidence>
<feature type="signal peptide" evidence="1">
    <location>
        <begin position="1"/>
        <end position="17"/>
    </location>
</feature>
<feature type="chain" id="PRO_5043870208" evidence="1">
    <location>
        <begin position="18"/>
        <end position="222"/>
    </location>
</feature>